<dbReference type="EMBL" id="UINC01132357">
    <property type="protein sequence ID" value="SVD14624.1"/>
    <property type="molecule type" value="Genomic_DNA"/>
</dbReference>
<dbReference type="AlphaFoldDB" id="A0A382SXJ9"/>
<proteinExistence type="predicted"/>
<sequence>TSEGCKNNVLINCTPIGVNENTELQILDFIDTAKYCIDINYINNKLAKSIFSKYTDYYISGLDMFIFQALASLDIWFSEELSEKLNYKELVEIIKNE</sequence>
<dbReference type="SUPFAM" id="SSF51735">
    <property type="entry name" value="NAD(P)-binding Rossmann-fold domains"/>
    <property type="match status" value="1"/>
</dbReference>
<feature type="non-terminal residue" evidence="1">
    <location>
        <position position="1"/>
    </location>
</feature>
<evidence type="ECO:0000313" key="1">
    <source>
        <dbReference type="EMBL" id="SVD14624.1"/>
    </source>
</evidence>
<evidence type="ECO:0008006" key="2">
    <source>
        <dbReference type="Google" id="ProtNLM"/>
    </source>
</evidence>
<accession>A0A382SXJ9</accession>
<gene>
    <name evidence="1" type="ORF">METZ01_LOCUS367478</name>
</gene>
<name>A0A382SXJ9_9ZZZZ</name>
<dbReference type="Gene3D" id="3.40.50.720">
    <property type="entry name" value="NAD(P)-binding Rossmann-like Domain"/>
    <property type="match status" value="1"/>
</dbReference>
<reference evidence="1" key="1">
    <citation type="submission" date="2018-05" db="EMBL/GenBank/DDBJ databases">
        <authorList>
            <person name="Lanie J.A."/>
            <person name="Ng W.-L."/>
            <person name="Kazmierczak K.M."/>
            <person name="Andrzejewski T.M."/>
            <person name="Davidsen T.M."/>
            <person name="Wayne K.J."/>
            <person name="Tettelin H."/>
            <person name="Glass J.I."/>
            <person name="Rusch D."/>
            <person name="Podicherti R."/>
            <person name="Tsui H.-C.T."/>
            <person name="Winkler M.E."/>
        </authorList>
    </citation>
    <scope>NUCLEOTIDE SEQUENCE</scope>
</reference>
<protein>
    <recommendedName>
        <fullName evidence="2">SDH C-terminal domain-containing protein</fullName>
    </recommendedName>
</protein>
<organism evidence="1">
    <name type="scientific">marine metagenome</name>
    <dbReference type="NCBI Taxonomy" id="408172"/>
    <lineage>
        <taxon>unclassified sequences</taxon>
        <taxon>metagenomes</taxon>
        <taxon>ecological metagenomes</taxon>
    </lineage>
</organism>
<dbReference type="InterPro" id="IPR036291">
    <property type="entry name" value="NAD(P)-bd_dom_sf"/>
</dbReference>